<dbReference type="RefSeq" id="WP_345525448.1">
    <property type="nucleotide sequence ID" value="NZ_BAABKN010000006.1"/>
</dbReference>
<organism evidence="1 2">
    <name type="scientific">Nocardioides endophyticus</name>
    <dbReference type="NCBI Taxonomy" id="1353775"/>
    <lineage>
        <taxon>Bacteria</taxon>
        <taxon>Bacillati</taxon>
        <taxon>Actinomycetota</taxon>
        <taxon>Actinomycetes</taxon>
        <taxon>Propionibacteriales</taxon>
        <taxon>Nocardioidaceae</taxon>
        <taxon>Nocardioides</taxon>
    </lineage>
</organism>
<protein>
    <submittedName>
        <fullName evidence="1">Uncharacterized protein</fullName>
    </submittedName>
</protein>
<dbReference type="Proteomes" id="UP001499882">
    <property type="component" value="Unassembled WGS sequence"/>
</dbReference>
<sequence length="83" mass="9539">MNKYILREPVAALQYELNSNEREIVELVRQGGRRPSFNNMRGYLHIYNDGPDLKVEQGQWVVGLGGDVGVLTMEQFNELFEPV</sequence>
<name>A0ABP8YH84_9ACTN</name>
<evidence type="ECO:0000313" key="1">
    <source>
        <dbReference type="EMBL" id="GAA4728374.1"/>
    </source>
</evidence>
<proteinExistence type="predicted"/>
<dbReference type="EMBL" id="BAABKN010000006">
    <property type="protein sequence ID" value="GAA4728374.1"/>
    <property type="molecule type" value="Genomic_DNA"/>
</dbReference>
<evidence type="ECO:0000313" key="2">
    <source>
        <dbReference type="Proteomes" id="UP001499882"/>
    </source>
</evidence>
<reference evidence="2" key="1">
    <citation type="journal article" date="2019" name="Int. J. Syst. Evol. Microbiol.">
        <title>The Global Catalogue of Microorganisms (GCM) 10K type strain sequencing project: providing services to taxonomists for standard genome sequencing and annotation.</title>
        <authorList>
            <consortium name="The Broad Institute Genomics Platform"/>
            <consortium name="The Broad Institute Genome Sequencing Center for Infectious Disease"/>
            <person name="Wu L."/>
            <person name="Ma J."/>
        </authorList>
    </citation>
    <scope>NUCLEOTIDE SEQUENCE [LARGE SCALE GENOMIC DNA]</scope>
    <source>
        <strain evidence="2">JCM 18532</strain>
    </source>
</reference>
<comment type="caution">
    <text evidence="1">The sequence shown here is derived from an EMBL/GenBank/DDBJ whole genome shotgun (WGS) entry which is preliminary data.</text>
</comment>
<accession>A0ABP8YH84</accession>
<keyword evidence="2" id="KW-1185">Reference proteome</keyword>
<gene>
    <name evidence="1" type="ORF">GCM10023350_09330</name>
</gene>